<gene>
    <name evidence="1" type="ORF">HETIRDRAFT_329766</name>
</gene>
<organism evidence="1 2">
    <name type="scientific">Heterobasidion irregulare (strain TC 32-1)</name>
    <dbReference type="NCBI Taxonomy" id="747525"/>
    <lineage>
        <taxon>Eukaryota</taxon>
        <taxon>Fungi</taxon>
        <taxon>Dikarya</taxon>
        <taxon>Basidiomycota</taxon>
        <taxon>Agaricomycotina</taxon>
        <taxon>Agaricomycetes</taxon>
        <taxon>Russulales</taxon>
        <taxon>Bondarzewiaceae</taxon>
        <taxon>Heterobasidion</taxon>
        <taxon>Heterobasidion annosum species complex</taxon>
    </lineage>
</organism>
<proteinExistence type="predicted"/>
<accession>W4JRE0</accession>
<evidence type="ECO:0000313" key="2">
    <source>
        <dbReference type="Proteomes" id="UP000030671"/>
    </source>
</evidence>
<dbReference type="GeneID" id="20671520"/>
<dbReference type="RefSeq" id="XP_009552327.1">
    <property type="nucleotide sequence ID" value="XM_009554032.1"/>
</dbReference>
<dbReference type="HOGENOM" id="CLU_3050589_0_0_1"/>
<keyword evidence="2" id="KW-1185">Reference proteome</keyword>
<evidence type="ECO:0000313" key="1">
    <source>
        <dbReference type="EMBL" id="ETW76108.1"/>
    </source>
</evidence>
<name>W4JRE0_HETIT</name>
<protein>
    <submittedName>
        <fullName evidence="1">Uncharacterized protein</fullName>
    </submittedName>
</protein>
<dbReference type="AlphaFoldDB" id="W4JRE0"/>
<dbReference type="Proteomes" id="UP000030671">
    <property type="component" value="Unassembled WGS sequence"/>
</dbReference>
<dbReference type="EMBL" id="KI925465">
    <property type="protein sequence ID" value="ETW76108.1"/>
    <property type="molecule type" value="Genomic_DNA"/>
</dbReference>
<sequence length="54" mass="5991">MGIQYSCRGWDGLFNKCGKNLNSLVTLKLSLYHKAFDPSPPEMRAPHHQACASA</sequence>
<reference evidence="1 2" key="1">
    <citation type="journal article" date="2012" name="New Phytol.">
        <title>Insight into trade-off between wood decay and parasitism from the genome of a fungal forest pathogen.</title>
        <authorList>
            <person name="Olson A."/>
            <person name="Aerts A."/>
            <person name="Asiegbu F."/>
            <person name="Belbahri L."/>
            <person name="Bouzid O."/>
            <person name="Broberg A."/>
            <person name="Canback B."/>
            <person name="Coutinho P.M."/>
            <person name="Cullen D."/>
            <person name="Dalman K."/>
            <person name="Deflorio G."/>
            <person name="van Diepen L.T."/>
            <person name="Dunand C."/>
            <person name="Duplessis S."/>
            <person name="Durling M."/>
            <person name="Gonthier P."/>
            <person name="Grimwood J."/>
            <person name="Fossdal C.G."/>
            <person name="Hansson D."/>
            <person name="Henrissat B."/>
            <person name="Hietala A."/>
            <person name="Himmelstrand K."/>
            <person name="Hoffmeister D."/>
            <person name="Hogberg N."/>
            <person name="James T.Y."/>
            <person name="Karlsson M."/>
            <person name="Kohler A."/>
            <person name="Kues U."/>
            <person name="Lee Y.H."/>
            <person name="Lin Y.C."/>
            <person name="Lind M."/>
            <person name="Lindquist E."/>
            <person name="Lombard V."/>
            <person name="Lucas S."/>
            <person name="Lunden K."/>
            <person name="Morin E."/>
            <person name="Murat C."/>
            <person name="Park J."/>
            <person name="Raffaello T."/>
            <person name="Rouze P."/>
            <person name="Salamov A."/>
            <person name="Schmutz J."/>
            <person name="Solheim H."/>
            <person name="Stahlberg J."/>
            <person name="Velez H."/>
            <person name="de Vries R.P."/>
            <person name="Wiebenga A."/>
            <person name="Woodward S."/>
            <person name="Yakovlev I."/>
            <person name="Garbelotto M."/>
            <person name="Martin F."/>
            <person name="Grigoriev I.V."/>
            <person name="Stenlid J."/>
        </authorList>
    </citation>
    <scope>NUCLEOTIDE SEQUENCE [LARGE SCALE GENOMIC DNA]</scope>
    <source>
        <strain evidence="1 2">TC 32-1</strain>
    </source>
</reference>
<dbReference type="InParanoid" id="W4JRE0"/>
<dbReference type="KEGG" id="hir:HETIRDRAFT_329766"/>